<reference evidence="3" key="1">
    <citation type="journal article" date="2019" name="Int. J. Syst. Evol. Microbiol.">
        <title>The Global Catalogue of Microorganisms (GCM) 10K type strain sequencing project: providing services to taxonomists for standard genome sequencing and annotation.</title>
        <authorList>
            <consortium name="The Broad Institute Genomics Platform"/>
            <consortium name="The Broad Institute Genome Sequencing Center for Infectious Disease"/>
            <person name="Wu L."/>
            <person name="Ma J."/>
        </authorList>
    </citation>
    <scope>NUCLEOTIDE SEQUENCE [LARGE SCALE GENOMIC DNA]</scope>
    <source>
        <strain evidence="3">CGMCC 4.6997</strain>
    </source>
</reference>
<dbReference type="Proteomes" id="UP001596039">
    <property type="component" value="Unassembled WGS sequence"/>
</dbReference>
<dbReference type="EMBL" id="JBHSMG010000002">
    <property type="protein sequence ID" value="MFC5502236.1"/>
    <property type="molecule type" value="Genomic_DNA"/>
</dbReference>
<evidence type="ECO:0000313" key="2">
    <source>
        <dbReference type="EMBL" id="MFC5502236.1"/>
    </source>
</evidence>
<sequence length="86" mass="9210">MPTMDPGALRAALERQQGGLAPVARLLAAAAAHPPRLDHDDWRGEAAQACERLEARLRSLLSEADEALDAAQRCTRAALAELGVER</sequence>
<name>A0ABW0NP88_9MICO</name>
<comment type="caution">
    <text evidence="2">The sequence shown here is derived from an EMBL/GenBank/DDBJ whole genome shotgun (WGS) entry which is preliminary data.</text>
</comment>
<evidence type="ECO:0000313" key="3">
    <source>
        <dbReference type="Proteomes" id="UP001596039"/>
    </source>
</evidence>
<proteinExistence type="predicted"/>
<keyword evidence="1" id="KW-0175">Coiled coil</keyword>
<gene>
    <name evidence="2" type="ORF">ACFPJ4_08290</name>
</gene>
<protein>
    <submittedName>
        <fullName evidence="2">Uncharacterized protein</fullName>
    </submittedName>
</protein>
<dbReference type="RefSeq" id="WP_386739936.1">
    <property type="nucleotide sequence ID" value="NZ_JBHSMG010000002.1"/>
</dbReference>
<feature type="coiled-coil region" evidence="1">
    <location>
        <begin position="43"/>
        <end position="70"/>
    </location>
</feature>
<organism evidence="2 3">
    <name type="scientific">Lysinimonas soli</name>
    <dbReference type="NCBI Taxonomy" id="1074233"/>
    <lineage>
        <taxon>Bacteria</taxon>
        <taxon>Bacillati</taxon>
        <taxon>Actinomycetota</taxon>
        <taxon>Actinomycetes</taxon>
        <taxon>Micrococcales</taxon>
        <taxon>Microbacteriaceae</taxon>
        <taxon>Lysinimonas</taxon>
    </lineage>
</organism>
<evidence type="ECO:0000256" key="1">
    <source>
        <dbReference type="SAM" id="Coils"/>
    </source>
</evidence>
<accession>A0ABW0NP88</accession>
<keyword evidence="3" id="KW-1185">Reference proteome</keyword>